<keyword evidence="1" id="KW-0812">Transmembrane</keyword>
<dbReference type="Gene3D" id="1.25.40.10">
    <property type="entry name" value="Tetratricopeptide repeat domain"/>
    <property type="match status" value="1"/>
</dbReference>
<name>A0A3B0Z779_9ZZZZ</name>
<dbReference type="EMBL" id="UOFL01000236">
    <property type="protein sequence ID" value="VAW82109.1"/>
    <property type="molecule type" value="Genomic_DNA"/>
</dbReference>
<feature type="transmembrane region" description="Helical" evidence="1">
    <location>
        <begin position="136"/>
        <end position="158"/>
    </location>
</feature>
<reference evidence="2" key="1">
    <citation type="submission" date="2018-06" db="EMBL/GenBank/DDBJ databases">
        <authorList>
            <person name="Zhirakovskaya E."/>
        </authorList>
    </citation>
    <scope>NUCLEOTIDE SEQUENCE</scope>
</reference>
<feature type="transmembrane region" description="Helical" evidence="1">
    <location>
        <begin position="26"/>
        <end position="46"/>
    </location>
</feature>
<keyword evidence="1" id="KW-0472">Membrane</keyword>
<evidence type="ECO:0000313" key="2">
    <source>
        <dbReference type="EMBL" id="VAW82109.1"/>
    </source>
</evidence>
<dbReference type="InterPro" id="IPR052945">
    <property type="entry name" value="Mitotic_Regulator"/>
</dbReference>
<dbReference type="PANTHER" id="PTHR43628:SF1">
    <property type="entry name" value="CHITIN SYNTHASE REGULATORY FACTOR 2-RELATED"/>
    <property type="match status" value="1"/>
</dbReference>
<dbReference type="InterPro" id="IPR006597">
    <property type="entry name" value="Sel1-like"/>
</dbReference>
<organism evidence="2">
    <name type="scientific">hydrothermal vent metagenome</name>
    <dbReference type="NCBI Taxonomy" id="652676"/>
    <lineage>
        <taxon>unclassified sequences</taxon>
        <taxon>metagenomes</taxon>
        <taxon>ecological metagenomes</taxon>
    </lineage>
</organism>
<dbReference type="Pfam" id="PF08238">
    <property type="entry name" value="Sel1"/>
    <property type="match status" value="3"/>
</dbReference>
<proteinExistence type="predicted"/>
<evidence type="ECO:0000256" key="1">
    <source>
        <dbReference type="SAM" id="Phobius"/>
    </source>
</evidence>
<gene>
    <name evidence="2" type="ORF">MNBD_GAMMA12-97</name>
</gene>
<keyword evidence="1" id="KW-1133">Transmembrane helix</keyword>
<dbReference type="PANTHER" id="PTHR43628">
    <property type="entry name" value="ACTIVATOR OF C KINASE PROTEIN 1-RELATED"/>
    <property type="match status" value="1"/>
</dbReference>
<protein>
    <recommendedName>
        <fullName evidence="3">TETRATRICOPEPTIDE REPEAT FAMILY PROTEIN</fullName>
    </recommendedName>
</protein>
<accession>A0A3B0Z779</accession>
<dbReference type="SMART" id="SM00671">
    <property type="entry name" value="SEL1"/>
    <property type="match status" value="3"/>
</dbReference>
<dbReference type="AlphaFoldDB" id="A0A3B0Z779"/>
<evidence type="ECO:0008006" key="3">
    <source>
        <dbReference type="Google" id="ProtNLM"/>
    </source>
</evidence>
<dbReference type="InterPro" id="IPR011990">
    <property type="entry name" value="TPR-like_helical_dom_sf"/>
</dbReference>
<dbReference type="SUPFAM" id="SSF81901">
    <property type="entry name" value="HCP-like"/>
    <property type="match status" value="1"/>
</dbReference>
<sequence length="220" mass="25269">MSRLCGNAVLTIIGLDMHYPPIKLRLFWRLWLSVIMIIPFNVSAGFQQAVEAYELGHYKKALQHFVPLAQKGNAKALFNIGFMIEIGKGVPANPPLAIKWYKRAYKLKHHNAPFNIAFIYYNGSGVNKDYKKALQWYIKAAAVGNSAALINIGQMYFFGKGVKKNRVKAYAWYTIAAHRGMRKALRNRDIVARSLTPFDMNHAEREYRTLRVKYLDPFLK</sequence>